<dbReference type="AlphaFoldDB" id="A0A7U2F5U8"/>
<name>A0A7U2F5U8_PHANO</name>
<keyword evidence="2" id="KW-1185">Reference proteome</keyword>
<dbReference type="Proteomes" id="UP000663193">
    <property type="component" value="Chromosome 7"/>
</dbReference>
<sequence>MVCPCRSYTTVFVSRVHTLSAFGMSWIAIHSDCCEKHVRKLCMISSLPREYQCSRYLSHVLARFSSVRNAWTEDRLPVLAES</sequence>
<dbReference type="EMBL" id="CP069029">
    <property type="protein sequence ID" value="QRC97099.1"/>
    <property type="molecule type" value="Genomic_DNA"/>
</dbReference>
<dbReference type="VEuPathDB" id="FungiDB:JI435_410090"/>
<evidence type="ECO:0000313" key="2">
    <source>
        <dbReference type="Proteomes" id="UP000663193"/>
    </source>
</evidence>
<organism evidence="1 2">
    <name type="scientific">Phaeosphaeria nodorum (strain SN15 / ATCC MYA-4574 / FGSC 10173)</name>
    <name type="common">Glume blotch fungus</name>
    <name type="synonym">Parastagonospora nodorum</name>
    <dbReference type="NCBI Taxonomy" id="321614"/>
    <lineage>
        <taxon>Eukaryota</taxon>
        <taxon>Fungi</taxon>
        <taxon>Dikarya</taxon>
        <taxon>Ascomycota</taxon>
        <taxon>Pezizomycotina</taxon>
        <taxon>Dothideomycetes</taxon>
        <taxon>Pleosporomycetidae</taxon>
        <taxon>Pleosporales</taxon>
        <taxon>Pleosporineae</taxon>
        <taxon>Phaeosphaeriaceae</taxon>
        <taxon>Parastagonospora</taxon>
    </lineage>
</organism>
<protein>
    <submittedName>
        <fullName evidence="1">Uncharacterized protein</fullName>
    </submittedName>
</protein>
<gene>
    <name evidence="1" type="ORF">JI435_410090</name>
</gene>
<evidence type="ECO:0000313" key="1">
    <source>
        <dbReference type="EMBL" id="QRC97099.1"/>
    </source>
</evidence>
<proteinExistence type="predicted"/>
<reference evidence="2" key="1">
    <citation type="journal article" date="2021" name="BMC Genomics">
        <title>Chromosome-level genome assembly and manually-curated proteome of model necrotroph Parastagonospora nodorum Sn15 reveals a genome-wide trove of candidate effector homologs, and redundancy of virulence-related functions within an accessory chromosome.</title>
        <authorList>
            <person name="Bertazzoni S."/>
            <person name="Jones D.A.B."/>
            <person name="Phan H.T."/>
            <person name="Tan K.-C."/>
            <person name="Hane J.K."/>
        </authorList>
    </citation>
    <scope>NUCLEOTIDE SEQUENCE [LARGE SCALE GENOMIC DNA]</scope>
    <source>
        <strain evidence="2">SN15 / ATCC MYA-4574 / FGSC 10173)</strain>
    </source>
</reference>
<accession>A0A7U2F5U8</accession>